<gene>
    <name evidence="1" type="ORF">OHB35_52870</name>
</gene>
<dbReference type="RefSeq" id="WP_326762777.1">
    <property type="nucleotide sequence ID" value="NZ_CP109135.1"/>
</dbReference>
<protein>
    <recommendedName>
        <fullName evidence="3">AB hydrolase-1 domain-containing protein</fullName>
    </recommendedName>
</protein>
<dbReference type="InterPro" id="IPR029058">
    <property type="entry name" value="AB_hydrolase_fold"/>
</dbReference>
<dbReference type="Gene3D" id="3.40.50.1820">
    <property type="entry name" value="alpha/beta hydrolase"/>
    <property type="match status" value="1"/>
</dbReference>
<dbReference type="EMBL" id="CP109135">
    <property type="protein sequence ID" value="WSD21239.1"/>
    <property type="molecule type" value="Genomic_DNA"/>
</dbReference>
<evidence type="ECO:0000313" key="1">
    <source>
        <dbReference type="EMBL" id="WSD21239.1"/>
    </source>
</evidence>
<reference evidence="1 2" key="1">
    <citation type="submission" date="2022-10" db="EMBL/GenBank/DDBJ databases">
        <title>The complete genomes of actinobacterial strains from the NBC collection.</title>
        <authorList>
            <person name="Joergensen T.S."/>
            <person name="Alvarez Arevalo M."/>
            <person name="Sterndorff E.B."/>
            <person name="Faurdal D."/>
            <person name="Vuksanovic O."/>
            <person name="Mourched A.-S."/>
            <person name="Charusanti P."/>
            <person name="Shaw S."/>
            <person name="Blin K."/>
            <person name="Weber T."/>
        </authorList>
    </citation>
    <scope>NUCLEOTIDE SEQUENCE [LARGE SCALE GENOMIC DNA]</scope>
    <source>
        <strain evidence="1 2">NBC 01752</strain>
    </source>
</reference>
<dbReference type="Proteomes" id="UP001340816">
    <property type="component" value="Chromosome"/>
</dbReference>
<accession>A0ABZ1HRK2</accession>
<proteinExistence type="predicted"/>
<evidence type="ECO:0008006" key="3">
    <source>
        <dbReference type="Google" id="ProtNLM"/>
    </source>
</evidence>
<organism evidence="1 2">
    <name type="scientific">Streptomyces phaeochromogenes</name>
    <dbReference type="NCBI Taxonomy" id="1923"/>
    <lineage>
        <taxon>Bacteria</taxon>
        <taxon>Bacillati</taxon>
        <taxon>Actinomycetota</taxon>
        <taxon>Actinomycetes</taxon>
        <taxon>Kitasatosporales</taxon>
        <taxon>Streptomycetaceae</taxon>
        <taxon>Streptomyces</taxon>
        <taxon>Streptomyces phaeochromogenes group</taxon>
    </lineage>
</organism>
<name>A0ABZ1HRK2_STRPH</name>
<sequence>MTSVVLVHGTGVRVEDYDKLFDLVGRRLDELDSGAKLLRCLWGEDHGARLNRGGVSIPRRRADVQGPHSITDLPDVRGEHDASDAVWSLLDIDPLAELRILGETEAAQAAPYLPQQDETSAEQLILVLKGLPGHPAVREQAALHGLTGSDLESAARSVSDVLQSLLLETSTPIDDLRHVVSRAVVAVALDLADMRWGQGGMSVDRATVEALQAAVLEALGEPGTALGWFSDLTKPAWLPFWRTGEWLTSWQVRRKRPGVSAQVAPPIGDILRYQARGEGLRDCIADAVRAAEPPVVVLAHSLGGVAGVDLFARQDYSELVSALVTVGSQAPFLYEMDALSSLPYGQPLPAHFPRWLNAYDPRDPLAYVGAPIFGTSRVTDKEFNTGRPLLRAHSAYWDHQPFYAWLQHEVLG</sequence>
<keyword evidence="2" id="KW-1185">Reference proteome</keyword>
<evidence type="ECO:0000313" key="2">
    <source>
        <dbReference type="Proteomes" id="UP001340816"/>
    </source>
</evidence>
<dbReference type="SUPFAM" id="SSF53474">
    <property type="entry name" value="alpha/beta-Hydrolases"/>
    <property type="match status" value="1"/>
</dbReference>